<dbReference type="InterPro" id="IPR026412">
    <property type="entry name" value="rSAM_Cxxx_rpt"/>
</dbReference>
<keyword evidence="2" id="KW-0004">4Fe-4S</keyword>
<dbReference type="SUPFAM" id="SSF102114">
    <property type="entry name" value="Radical SAM enzymes"/>
    <property type="match status" value="1"/>
</dbReference>
<dbReference type="SFLD" id="SFLDS00029">
    <property type="entry name" value="Radical_SAM"/>
    <property type="match status" value="1"/>
</dbReference>
<proteinExistence type="predicted"/>
<accession>A0ABT1S4A4</accession>
<dbReference type="SFLD" id="SFLDG01067">
    <property type="entry name" value="SPASM/twitch_domain_containing"/>
    <property type="match status" value="1"/>
</dbReference>
<dbReference type="Gene3D" id="3.20.20.70">
    <property type="entry name" value="Aldolase class I"/>
    <property type="match status" value="1"/>
</dbReference>
<dbReference type="InterPro" id="IPR007197">
    <property type="entry name" value="rSAM"/>
</dbReference>
<comment type="caution">
    <text evidence="7">The sequence shown here is derived from an EMBL/GenBank/DDBJ whole genome shotgun (WGS) entry which is preliminary data.</text>
</comment>
<evidence type="ECO:0000256" key="1">
    <source>
        <dbReference type="ARBA" id="ARBA00001966"/>
    </source>
</evidence>
<comment type="cofactor">
    <cofactor evidence="1">
        <name>[4Fe-4S] cluster</name>
        <dbReference type="ChEBI" id="CHEBI:49883"/>
    </cofactor>
</comment>
<evidence type="ECO:0000313" key="8">
    <source>
        <dbReference type="Proteomes" id="UP001524473"/>
    </source>
</evidence>
<dbReference type="InterPro" id="IPR023867">
    <property type="entry name" value="Sulphatase_maturase_rSAM"/>
</dbReference>
<dbReference type="NCBIfam" id="TIGR04115">
    <property type="entry name" value="rSAM_Cxxx_rpt"/>
    <property type="match status" value="1"/>
</dbReference>
<keyword evidence="5" id="KW-0408">Iron</keyword>
<protein>
    <submittedName>
        <fullName evidence="7">Radical SAM peptide maturase, CXXX-repeat target family</fullName>
    </submittedName>
</protein>
<dbReference type="InterPro" id="IPR023885">
    <property type="entry name" value="4Fe4S-binding_SPASM_dom"/>
</dbReference>
<sequence length="431" mass="48854">MDKPKGQMQFQDLYARMYPGKAVKSVTFIVTHQCNLRCSYCYETNKSEARMTEETARRCVDLLFQEDERGDGLVTPENADGLILDFIGGEPMLEIGLIDRIVSYFLAQAIGKNHRWATKYMISMSSNGTLYRDPAVQRFLRKYDGRVSVGITLDGDKETHDSCRRDCLGCGSYDRAAEAFADQCRRGQSGTKFTIAPGNVERTFTACRDMMERFGITELNCNCVYEEGWELSHAAVLYRELKKLSDWLIASGRYRDMYVSILDWEAGTPLPETETQNWCGGTGKMLAFDVDGTVYPCLRYAPMSLPNRPPLRIGDVDAGIARTREDRKTMELLDGITRQSQSPEKCLSCPIASGCGWCSAYNYEATGSPNRRVTFLCPMHKARVMAMAYYHNRIHRLRGETERFPLNIPEEWAVEIVGQEEFEGLLELASP</sequence>
<gene>
    <name evidence="7" type="ORF">NE695_17780</name>
</gene>
<dbReference type="InterPro" id="IPR000385">
    <property type="entry name" value="MoaA_NifB_PqqE_Fe-S-bd_CS"/>
</dbReference>
<dbReference type="GeneID" id="90531211"/>
<dbReference type="SFLD" id="SFLDG01386">
    <property type="entry name" value="main_SPASM_domain-containing"/>
    <property type="match status" value="1"/>
</dbReference>
<evidence type="ECO:0000256" key="6">
    <source>
        <dbReference type="ARBA" id="ARBA00023014"/>
    </source>
</evidence>
<dbReference type="Pfam" id="PF13353">
    <property type="entry name" value="Fer4_12"/>
    <property type="match status" value="1"/>
</dbReference>
<evidence type="ECO:0000256" key="2">
    <source>
        <dbReference type="ARBA" id="ARBA00022485"/>
    </source>
</evidence>
<evidence type="ECO:0000313" key="7">
    <source>
        <dbReference type="EMBL" id="MCQ4841759.1"/>
    </source>
</evidence>
<keyword evidence="3" id="KW-0949">S-adenosyl-L-methionine</keyword>
<dbReference type="InterPro" id="IPR058240">
    <property type="entry name" value="rSAM_sf"/>
</dbReference>
<dbReference type="NCBIfam" id="TIGR04085">
    <property type="entry name" value="rSAM_more_4Fe4S"/>
    <property type="match status" value="1"/>
</dbReference>
<reference evidence="7 8" key="1">
    <citation type="submission" date="2022-06" db="EMBL/GenBank/DDBJ databases">
        <title>Isolation of gut microbiota from human fecal samples.</title>
        <authorList>
            <person name="Pamer E.G."/>
            <person name="Barat B."/>
            <person name="Waligurski E."/>
            <person name="Medina S."/>
            <person name="Paddock L."/>
            <person name="Mostad J."/>
        </authorList>
    </citation>
    <scope>NUCLEOTIDE SEQUENCE [LARGE SCALE GENOMIC DNA]</scope>
    <source>
        <strain evidence="7 8">DFI.9.73</strain>
    </source>
</reference>
<keyword evidence="8" id="KW-1185">Reference proteome</keyword>
<dbReference type="CDD" id="cd01335">
    <property type="entry name" value="Radical_SAM"/>
    <property type="match status" value="1"/>
</dbReference>
<dbReference type="RefSeq" id="WP_066860614.1">
    <property type="nucleotide sequence ID" value="NZ_CABKVV010000010.1"/>
</dbReference>
<evidence type="ECO:0000256" key="5">
    <source>
        <dbReference type="ARBA" id="ARBA00023004"/>
    </source>
</evidence>
<dbReference type="SFLD" id="SFLDG01384">
    <property type="entry name" value="thioether_bond_formation_requi"/>
    <property type="match status" value="1"/>
</dbReference>
<dbReference type="EMBL" id="JANFZH010000073">
    <property type="protein sequence ID" value="MCQ4841759.1"/>
    <property type="molecule type" value="Genomic_DNA"/>
</dbReference>
<evidence type="ECO:0000256" key="3">
    <source>
        <dbReference type="ARBA" id="ARBA00022691"/>
    </source>
</evidence>
<dbReference type="PANTHER" id="PTHR43273">
    <property type="entry name" value="ANAEROBIC SULFATASE-MATURATING ENZYME HOMOLOG ASLB-RELATED"/>
    <property type="match status" value="1"/>
</dbReference>
<dbReference type="Proteomes" id="UP001524473">
    <property type="component" value="Unassembled WGS sequence"/>
</dbReference>
<evidence type="ECO:0000256" key="4">
    <source>
        <dbReference type="ARBA" id="ARBA00022723"/>
    </source>
</evidence>
<keyword evidence="6" id="KW-0411">Iron-sulfur</keyword>
<dbReference type="PROSITE" id="PS01305">
    <property type="entry name" value="MOAA_NIFB_PQQE"/>
    <property type="match status" value="1"/>
</dbReference>
<dbReference type="InterPro" id="IPR013785">
    <property type="entry name" value="Aldolase_TIM"/>
</dbReference>
<organism evidence="7 8">
    <name type="scientific">Neglectibacter timonensis</name>
    <dbReference type="NCBI Taxonomy" id="1776382"/>
    <lineage>
        <taxon>Bacteria</taxon>
        <taxon>Bacillati</taxon>
        <taxon>Bacillota</taxon>
        <taxon>Clostridia</taxon>
        <taxon>Eubacteriales</taxon>
        <taxon>Oscillospiraceae</taxon>
        <taxon>Neglectibacter</taxon>
    </lineage>
</organism>
<dbReference type="PANTHER" id="PTHR43273:SF8">
    <property type="entry name" value="RADICAL SAM DOMAIN PROTEIN"/>
    <property type="match status" value="1"/>
</dbReference>
<keyword evidence="4" id="KW-0479">Metal-binding</keyword>
<name>A0ABT1S4A4_9FIRM</name>